<dbReference type="PANTHER" id="PTHR30518:SF2">
    <property type="entry name" value="ENDOLYTIC MUREIN TRANSGLYCOSYLASE"/>
    <property type="match status" value="1"/>
</dbReference>
<comment type="subcellular location">
    <subcellularLocation>
        <location evidence="7">Cell membrane</location>
        <topology evidence="7">Single-pass membrane protein</topology>
    </subcellularLocation>
</comment>
<dbReference type="OrthoDB" id="9814591at2"/>
<dbReference type="Pfam" id="PF02618">
    <property type="entry name" value="YceG"/>
    <property type="match status" value="1"/>
</dbReference>
<evidence type="ECO:0000256" key="8">
    <source>
        <dbReference type="SAM" id="MobiDB-lite"/>
    </source>
</evidence>
<dbReference type="NCBIfam" id="TIGR00247">
    <property type="entry name" value="endolytic transglycosylase MltG"/>
    <property type="match status" value="1"/>
</dbReference>
<dbReference type="Proteomes" id="UP000182498">
    <property type="component" value="Unassembled WGS sequence"/>
</dbReference>
<dbReference type="GO" id="GO:0009252">
    <property type="term" value="P:peptidoglycan biosynthetic process"/>
    <property type="evidence" value="ECO:0007669"/>
    <property type="project" value="UniProtKB-UniRule"/>
</dbReference>
<keyword evidence="10" id="KW-1185">Reference proteome</keyword>
<gene>
    <name evidence="7" type="primary">mltG</name>
    <name evidence="9" type="ORF">CVAR292_01839</name>
</gene>
<dbReference type="GO" id="GO:0005886">
    <property type="term" value="C:plasma membrane"/>
    <property type="evidence" value="ECO:0007669"/>
    <property type="project" value="UniProtKB-SubCell"/>
</dbReference>
<feature type="transmembrane region" description="Helical" evidence="7">
    <location>
        <begin position="17"/>
        <end position="38"/>
    </location>
</feature>
<evidence type="ECO:0000256" key="1">
    <source>
        <dbReference type="ARBA" id="ARBA00022475"/>
    </source>
</evidence>
<evidence type="ECO:0000256" key="3">
    <source>
        <dbReference type="ARBA" id="ARBA00022989"/>
    </source>
</evidence>
<evidence type="ECO:0000313" key="9">
    <source>
        <dbReference type="EMBL" id="CUU66494.1"/>
    </source>
</evidence>
<reference evidence="10" key="1">
    <citation type="submission" date="2015-11" db="EMBL/GenBank/DDBJ databases">
        <authorList>
            <person name="Dugat-Bony E."/>
        </authorList>
    </citation>
    <scope>NUCLEOTIDE SEQUENCE [LARGE SCALE GENOMIC DNA]</scope>
    <source>
        <strain evidence="10">Mu292</strain>
    </source>
</reference>
<evidence type="ECO:0000313" key="10">
    <source>
        <dbReference type="Proteomes" id="UP000182498"/>
    </source>
</evidence>
<evidence type="ECO:0000256" key="5">
    <source>
        <dbReference type="ARBA" id="ARBA00023239"/>
    </source>
</evidence>
<evidence type="ECO:0000256" key="6">
    <source>
        <dbReference type="ARBA" id="ARBA00023316"/>
    </source>
</evidence>
<organism evidence="9 10">
    <name type="scientific">Corynebacterium variabile</name>
    <dbReference type="NCBI Taxonomy" id="1727"/>
    <lineage>
        <taxon>Bacteria</taxon>
        <taxon>Bacillati</taxon>
        <taxon>Actinomycetota</taxon>
        <taxon>Actinomycetes</taxon>
        <taxon>Mycobacteriales</taxon>
        <taxon>Corynebacteriaceae</taxon>
        <taxon>Corynebacterium</taxon>
    </lineage>
</organism>
<keyword evidence="2 7" id="KW-0812">Transmembrane</keyword>
<accession>A0A0X2NLZ8</accession>
<comment type="similarity">
    <text evidence="7">Belongs to the transglycosylase MltG family.</text>
</comment>
<evidence type="ECO:0000256" key="2">
    <source>
        <dbReference type="ARBA" id="ARBA00022692"/>
    </source>
</evidence>
<dbReference type="EC" id="4.2.2.29" evidence="7"/>
<dbReference type="GO" id="GO:0071555">
    <property type="term" value="P:cell wall organization"/>
    <property type="evidence" value="ECO:0007669"/>
    <property type="project" value="UniProtKB-KW"/>
</dbReference>
<proteinExistence type="inferred from homology"/>
<dbReference type="PANTHER" id="PTHR30518">
    <property type="entry name" value="ENDOLYTIC MUREIN TRANSGLYCOSYLASE"/>
    <property type="match status" value="1"/>
</dbReference>
<sequence>MPSTTSISPRYRRRRQWYIAVGAALVILLVFVVAYVYWQREVVGTRDYDGDGNGKVVLVRVEDGDTVSGLVPQLLDDNVVGSRSAIISAADRAEQAGEFRDLQAGYYALQEKMSADSALDALTDDERRLGVIDVPNGSTLDDTAVVGGDPRTGILSMIAQNSCREGLTDGLENCVTVDQLHEVIARTAPADLGVPDWATSEVDARGDDGRRIEGLISPGIHVFDPTAEPLEIVRELVTSSVTEYEGTGLVEMASTVGLTPYQVLTAASLVEREAPAGDFDKVARVILNRLNEDQMLQFDSTVNYDVDEQEVATTDEDRGRQTPWNTYAKKGLPDTPIASPGVEAMQAVERPAEGDWLYFVTVDQEGTTVFNRDFQAHEDAIEESRANGVLDSAR</sequence>
<name>A0A0X2NLZ8_9CORY</name>
<comment type="function">
    <text evidence="7">Functions as a peptidoglycan terminase that cleaves nascent peptidoglycan strands endolytically to terminate their elongation.</text>
</comment>
<protein>
    <recommendedName>
        <fullName evidence="7">Endolytic murein transglycosylase</fullName>
        <ecNumber evidence="7">4.2.2.29</ecNumber>
    </recommendedName>
    <alternativeName>
        <fullName evidence="7">Peptidoglycan lytic transglycosylase</fullName>
    </alternativeName>
    <alternativeName>
        <fullName evidence="7">Peptidoglycan polymerization terminase</fullName>
    </alternativeName>
</protein>
<dbReference type="AlphaFoldDB" id="A0A0X2NLZ8"/>
<keyword evidence="4 7" id="KW-0472">Membrane</keyword>
<evidence type="ECO:0000256" key="7">
    <source>
        <dbReference type="HAMAP-Rule" id="MF_02065"/>
    </source>
</evidence>
<keyword evidence="5 7" id="KW-0456">Lyase</keyword>
<feature type="region of interest" description="Disordered" evidence="8">
    <location>
        <begin position="313"/>
        <end position="336"/>
    </location>
</feature>
<evidence type="ECO:0000256" key="4">
    <source>
        <dbReference type="ARBA" id="ARBA00023136"/>
    </source>
</evidence>
<dbReference type="RefSeq" id="WP_073884264.1">
    <property type="nucleotide sequence ID" value="NZ_FAUH01000012.1"/>
</dbReference>
<dbReference type="GO" id="GO:0008932">
    <property type="term" value="F:lytic endotransglycosylase activity"/>
    <property type="evidence" value="ECO:0007669"/>
    <property type="project" value="UniProtKB-UniRule"/>
</dbReference>
<dbReference type="HAMAP" id="MF_02065">
    <property type="entry name" value="MltG"/>
    <property type="match status" value="1"/>
</dbReference>
<keyword evidence="6 7" id="KW-0961">Cell wall biogenesis/degradation</keyword>
<comment type="catalytic activity">
    <reaction evidence="7">
        <text>a peptidoglycan chain = a peptidoglycan chain with N-acetyl-1,6-anhydromuramyl-[peptide] at the reducing end + a peptidoglycan chain with N-acetylglucosamine at the non-reducing end.</text>
        <dbReference type="EC" id="4.2.2.29"/>
    </reaction>
</comment>
<keyword evidence="1 7" id="KW-1003">Cell membrane</keyword>
<keyword evidence="3 7" id="KW-1133">Transmembrane helix</keyword>
<feature type="site" description="Important for catalytic activity" evidence="7">
    <location>
        <position position="273"/>
    </location>
</feature>
<dbReference type="EMBL" id="FAUH01000012">
    <property type="protein sequence ID" value="CUU66494.1"/>
    <property type="molecule type" value="Genomic_DNA"/>
</dbReference>
<dbReference type="InterPro" id="IPR003770">
    <property type="entry name" value="MLTG-like"/>
</dbReference>